<sequence length="32" mass="3310">MFSDTTRRVLAIILAVAMVGSLATGLLVTAFA</sequence>
<keyword evidence="1" id="KW-0812">Transmembrane</keyword>
<gene>
    <name evidence="2" type="ORF">SAMN06296429_10225</name>
</gene>
<protein>
    <submittedName>
        <fullName evidence="2">Uncharacterized protein</fullName>
    </submittedName>
</protein>
<feature type="transmembrane region" description="Helical" evidence="1">
    <location>
        <begin position="9"/>
        <end position="31"/>
    </location>
</feature>
<keyword evidence="1" id="KW-0472">Membrane</keyword>
<dbReference type="Proteomes" id="UP000192634">
    <property type="component" value="Unassembled WGS sequence"/>
</dbReference>
<evidence type="ECO:0000256" key="1">
    <source>
        <dbReference type="SAM" id="Phobius"/>
    </source>
</evidence>
<evidence type="ECO:0000313" key="2">
    <source>
        <dbReference type="EMBL" id="SMC35285.1"/>
    </source>
</evidence>
<dbReference type="AlphaFoldDB" id="A0A1W1YGI6"/>
<name>A0A1W1YGI6_9MICO</name>
<keyword evidence="1" id="KW-1133">Transmembrane helix</keyword>
<evidence type="ECO:0000313" key="3">
    <source>
        <dbReference type="Proteomes" id="UP000192634"/>
    </source>
</evidence>
<accession>A0A1W1YGI6</accession>
<organism evidence="2 3">
    <name type="scientific">Janibacter indicus</name>
    <dbReference type="NCBI Taxonomy" id="857417"/>
    <lineage>
        <taxon>Bacteria</taxon>
        <taxon>Bacillati</taxon>
        <taxon>Actinomycetota</taxon>
        <taxon>Actinomycetes</taxon>
        <taxon>Micrococcales</taxon>
        <taxon>Intrasporangiaceae</taxon>
        <taxon>Janibacter</taxon>
    </lineage>
</organism>
<reference evidence="2 3" key="1">
    <citation type="submission" date="2017-04" db="EMBL/GenBank/DDBJ databases">
        <authorList>
            <person name="Afonso C.L."/>
            <person name="Miller P.J."/>
            <person name="Scott M.A."/>
            <person name="Spackman E."/>
            <person name="Goraichik I."/>
            <person name="Dimitrov K.M."/>
            <person name="Suarez D.L."/>
            <person name="Swayne D.E."/>
        </authorList>
    </citation>
    <scope>NUCLEOTIDE SEQUENCE [LARGE SCALE GENOMIC DNA]</scope>
    <source>
        <strain evidence="2 3">CGMCC 1.12511</strain>
    </source>
</reference>
<proteinExistence type="predicted"/>
<dbReference type="EMBL" id="FWXN01000002">
    <property type="protein sequence ID" value="SMC35285.1"/>
    <property type="molecule type" value="Genomic_DNA"/>
</dbReference>